<dbReference type="SUPFAM" id="SSF47413">
    <property type="entry name" value="lambda repressor-like DNA-binding domains"/>
    <property type="match status" value="1"/>
</dbReference>
<organism evidence="1 2">
    <name type="scientific">Saccharomonospora marina XMU15</name>
    <dbReference type="NCBI Taxonomy" id="882083"/>
    <lineage>
        <taxon>Bacteria</taxon>
        <taxon>Bacillati</taxon>
        <taxon>Actinomycetota</taxon>
        <taxon>Actinomycetes</taxon>
        <taxon>Pseudonocardiales</taxon>
        <taxon>Pseudonocardiaceae</taxon>
        <taxon>Saccharomonospora</taxon>
    </lineage>
</organism>
<dbReference type="Gene3D" id="1.10.260.40">
    <property type="entry name" value="lambda repressor-like DNA-binding domains"/>
    <property type="match status" value="1"/>
</dbReference>
<sequence>MSVKQPRVSAIENGDFSQMEVETIRRYVSAPGGELRLVAGFGDHDEIVSTTTFDRNELAIS</sequence>
<proteinExistence type="predicted"/>
<evidence type="ECO:0000313" key="1">
    <source>
        <dbReference type="EMBL" id="EHR50483.1"/>
    </source>
</evidence>
<dbReference type="EMBL" id="CM001439">
    <property type="protein sequence ID" value="EHR50483.1"/>
    <property type="molecule type" value="Genomic_DNA"/>
</dbReference>
<reference evidence="1 2" key="1">
    <citation type="journal article" date="2012" name="Stand. Genomic Sci.">
        <title>Genome sequence of the ocean sediment bacterium Saccharomonospora marina type strain (XMU15(T)).</title>
        <authorList>
            <person name="Klenk H.P."/>
            <person name="Lu M."/>
            <person name="Lucas S."/>
            <person name="Lapidus A."/>
            <person name="Copeland A."/>
            <person name="Pitluck S."/>
            <person name="Goodwin L.A."/>
            <person name="Han C."/>
            <person name="Tapia R."/>
            <person name="Brambilla E.M."/>
            <person name="Potter G."/>
            <person name="Land M."/>
            <person name="Ivanova N."/>
            <person name="Rohde M."/>
            <person name="Goker M."/>
            <person name="Detter J.C."/>
            <person name="Li W.J."/>
            <person name="Kyrpides N.C."/>
            <person name="Woyke T."/>
        </authorList>
    </citation>
    <scope>NUCLEOTIDE SEQUENCE [LARGE SCALE GENOMIC DNA]</scope>
    <source>
        <strain evidence="1 2">XMU15</strain>
    </source>
</reference>
<dbReference type="HOGENOM" id="CLU_2919995_0_0_11"/>
<evidence type="ECO:0000313" key="2">
    <source>
        <dbReference type="Proteomes" id="UP000004926"/>
    </source>
</evidence>
<dbReference type="AlphaFoldDB" id="H5XBH6"/>
<protein>
    <submittedName>
        <fullName evidence="1">Uncharacterized protein</fullName>
    </submittedName>
</protein>
<name>H5XBH6_9PSEU</name>
<dbReference type="InterPro" id="IPR010982">
    <property type="entry name" value="Lambda_DNA-bd_dom_sf"/>
</dbReference>
<dbReference type="GO" id="GO:0003677">
    <property type="term" value="F:DNA binding"/>
    <property type="evidence" value="ECO:0007669"/>
    <property type="project" value="InterPro"/>
</dbReference>
<accession>H5XBH6</accession>
<gene>
    <name evidence="1" type="ORF">SacmaDRAFT_2229</name>
</gene>
<keyword evidence="2" id="KW-1185">Reference proteome</keyword>
<dbReference type="eggNOG" id="COG3620">
    <property type="taxonomic scope" value="Bacteria"/>
</dbReference>
<dbReference type="Proteomes" id="UP000004926">
    <property type="component" value="Chromosome"/>
</dbReference>